<proteinExistence type="predicted"/>
<dbReference type="InterPro" id="IPR001387">
    <property type="entry name" value="Cro/C1-type_HTH"/>
</dbReference>
<dbReference type="SMART" id="SM00530">
    <property type="entry name" value="HTH_XRE"/>
    <property type="match status" value="1"/>
</dbReference>
<protein>
    <recommendedName>
        <fullName evidence="2">HTH cro/C1-type domain-containing protein</fullName>
    </recommendedName>
</protein>
<comment type="caution">
    <text evidence="3">The sequence shown here is derived from an EMBL/GenBank/DDBJ whole genome shotgun (WGS) entry which is preliminary data.</text>
</comment>
<accession>B7ATH3</accession>
<dbReference type="eggNOG" id="COG1396">
    <property type="taxonomic scope" value="Bacteria"/>
</dbReference>
<dbReference type="Proteomes" id="UP000003136">
    <property type="component" value="Unassembled WGS sequence"/>
</dbReference>
<sequence>MTNAELGRIIKEARIARRMTQSEVVGDFITRNMLSQIENGNAAPSMRTLQYLMDVLDIHINIEEISEYSSDSDTCITKPAVAESAGIFLSKKDNSSASGSSALISRLMQYKQFFLPKAAMIQYAVTSIIFPQMAIIFFMMNIVPSVPEAATNTQDSLRTAATPVMR</sequence>
<organism evidence="3 4">
    <name type="scientific">[Bacteroides] pectinophilus ATCC 43243</name>
    <dbReference type="NCBI Taxonomy" id="483218"/>
    <lineage>
        <taxon>Bacteria</taxon>
        <taxon>Bacillati</taxon>
        <taxon>Bacillota</taxon>
        <taxon>Clostridia</taxon>
        <taxon>Eubacteriales</taxon>
    </lineage>
</organism>
<evidence type="ECO:0000256" key="1">
    <source>
        <dbReference type="SAM" id="Phobius"/>
    </source>
</evidence>
<reference evidence="3 4" key="2">
    <citation type="submission" date="2008-11" db="EMBL/GenBank/DDBJ databases">
        <authorList>
            <person name="Fulton L."/>
            <person name="Clifton S."/>
            <person name="Fulton B."/>
            <person name="Xu J."/>
            <person name="Minx P."/>
            <person name="Pepin K.H."/>
            <person name="Johnson M."/>
            <person name="Bhonagiri V."/>
            <person name="Nash W.E."/>
            <person name="Mardis E.R."/>
            <person name="Wilson R.K."/>
        </authorList>
    </citation>
    <scope>NUCLEOTIDE SEQUENCE [LARGE SCALE GENOMIC DNA]</scope>
    <source>
        <strain evidence="3 4">ATCC 43243</strain>
    </source>
</reference>
<dbReference type="AlphaFoldDB" id="B7ATH3"/>
<dbReference type="HOGENOM" id="CLU_1599441_0_0_9"/>
<keyword evidence="1" id="KW-1133">Transmembrane helix</keyword>
<dbReference type="GO" id="GO:0003677">
    <property type="term" value="F:DNA binding"/>
    <property type="evidence" value="ECO:0007669"/>
    <property type="project" value="InterPro"/>
</dbReference>
<evidence type="ECO:0000259" key="2">
    <source>
        <dbReference type="PROSITE" id="PS50943"/>
    </source>
</evidence>
<dbReference type="Gene3D" id="1.25.40.10">
    <property type="entry name" value="Tetratricopeptide repeat domain"/>
    <property type="match status" value="1"/>
</dbReference>
<gene>
    <name evidence="3" type="ORF">BACPEC_01443</name>
</gene>
<reference evidence="3 4" key="1">
    <citation type="submission" date="2008-11" db="EMBL/GenBank/DDBJ databases">
        <title>Draft genome sequence of Bacteroides pectinophilus (ATCC 43243).</title>
        <authorList>
            <person name="Sudarsanam P."/>
            <person name="Ley R."/>
            <person name="Guruge J."/>
            <person name="Turnbaugh P.J."/>
            <person name="Mahowald M."/>
            <person name="Liep D."/>
            <person name="Gordon J."/>
        </authorList>
    </citation>
    <scope>NUCLEOTIDE SEQUENCE [LARGE SCALE GENOMIC DNA]</scope>
    <source>
        <strain evidence="3 4">ATCC 43243</strain>
    </source>
</reference>
<feature type="domain" description="HTH cro/C1-type" evidence="2">
    <location>
        <begin position="10"/>
        <end position="65"/>
    </location>
</feature>
<keyword evidence="1" id="KW-0472">Membrane</keyword>
<dbReference type="InterPro" id="IPR010982">
    <property type="entry name" value="Lambda_DNA-bd_dom_sf"/>
</dbReference>
<keyword evidence="1" id="KW-0812">Transmembrane</keyword>
<dbReference type="SUPFAM" id="SSF47413">
    <property type="entry name" value="lambda repressor-like DNA-binding domains"/>
    <property type="match status" value="1"/>
</dbReference>
<dbReference type="STRING" id="483218.BACPEC_01443"/>
<dbReference type="EMBL" id="ABVQ01000036">
    <property type="protein sequence ID" value="EEC56957.1"/>
    <property type="molecule type" value="Genomic_DNA"/>
</dbReference>
<keyword evidence="4" id="KW-1185">Reference proteome</keyword>
<dbReference type="PROSITE" id="PS50943">
    <property type="entry name" value="HTH_CROC1"/>
    <property type="match status" value="1"/>
</dbReference>
<feature type="transmembrane region" description="Helical" evidence="1">
    <location>
        <begin position="121"/>
        <end position="143"/>
    </location>
</feature>
<evidence type="ECO:0000313" key="3">
    <source>
        <dbReference type="EMBL" id="EEC56957.1"/>
    </source>
</evidence>
<dbReference type="CDD" id="cd00093">
    <property type="entry name" value="HTH_XRE"/>
    <property type="match status" value="1"/>
</dbReference>
<dbReference type="InterPro" id="IPR011990">
    <property type="entry name" value="TPR-like_helical_dom_sf"/>
</dbReference>
<name>B7ATH3_9FIRM</name>
<dbReference type="Pfam" id="PF01381">
    <property type="entry name" value="HTH_3"/>
    <property type="match status" value="1"/>
</dbReference>
<evidence type="ECO:0000313" key="4">
    <source>
        <dbReference type="Proteomes" id="UP000003136"/>
    </source>
</evidence>